<reference evidence="2 3" key="1">
    <citation type="submission" date="2014-07" db="EMBL/GenBank/DDBJ databases">
        <title>Biosystematic studies on Modestobacter strains isolated from extreme hyper-arid desert soil and from historic building.</title>
        <authorList>
            <person name="Bukarasam K."/>
            <person name="Bull A."/>
            <person name="Girard G."/>
            <person name="van Wezel G."/>
            <person name="Goodfellow M."/>
        </authorList>
    </citation>
    <scope>NUCLEOTIDE SEQUENCE [LARGE SCALE GENOMIC DNA]</scope>
    <source>
        <strain evidence="2 3">KNN45-2b</strain>
    </source>
</reference>
<evidence type="ECO:0000313" key="3">
    <source>
        <dbReference type="Proteomes" id="UP000029713"/>
    </source>
</evidence>
<evidence type="ECO:0008006" key="4">
    <source>
        <dbReference type="Google" id="ProtNLM"/>
    </source>
</evidence>
<gene>
    <name evidence="2" type="ORF">IN07_14725</name>
</gene>
<dbReference type="RefSeq" id="WP_036336670.1">
    <property type="nucleotide sequence ID" value="NZ_JPMX01000064.1"/>
</dbReference>
<feature type="signal peptide" evidence="1">
    <location>
        <begin position="1"/>
        <end position="27"/>
    </location>
</feature>
<dbReference type="STRING" id="1522368.IN07_14725"/>
<feature type="chain" id="PRO_5001950665" description="Ig-like domain-containing protein" evidence="1">
    <location>
        <begin position="28"/>
        <end position="192"/>
    </location>
</feature>
<keyword evidence="3" id="KW-1185">Reference proteome</keyword>
<keyword evidence="1" id="KW-0732">Signal</keyword>
<proteinExistence type="predicted"/>
<name>A0A098Y635_9ACTN</name>
<dbReference type="OrthoDB" id="5191168at2"/>
<sequence length="192" mass="19547">MRTTTRSWICGSTGLALLLLGAGPAAAAPPGPDSGSGPPDSAIGYATALLYGENRTGEGGAESLFEAYAPAGVPAFARGEVFIGGYECLTEGSVPAQVTGLASARATGWLRYDCGSAEGTVRGYAVVHLAWTGQGEVTEHSWTDEMGCTVTLQVRPARVTGGMLAVVPGVGSAVLTLNAPDDADIRQERVTC</sequence>
<organism evidence="2 3">
    <name type="scientific">Modestobacter caceresii</name>
    <dbReference type="NCBI Taxonomy" id="1522368"/>
    <lineage>
        <taxon>Bacteria</taxon>
        <taxon>Bacillati</taxon>
        <taxon>Actinomycetota</taxon>
        <taxon>Actinomycetes</taxon>
        <taxon>Geodermatophilales</taxon>
        <taxon>Geodermatophilaceae</taxon>
        <taxon>Modestobacter</taxon>
    </lineage>
</organism>
<dbReference type="AlphaFoldDB" id="A0A098Y635"/>
<accession>A0A098Y635</accession>
<protein>
    <recommendedName>
        <fullName evidence="4">Ig-like domain-containing protein</fullName>
    </recommendedName>
</protein>
<evidence type="ECO:0000256" key="1">
    <source>
        <dbReference type="SAM" id="SignalP"/>
    </source>
</evidence>
<evidence type="ECO:0000313" key="2">
    <source>
        <dbReference type="EMBL" id="KGH45890.1"/>
    </source>
</evidence>
<comment type="caution">
    <text evidence="2">The sequence shown here is derived from an EMBL/GenBank/DDBJ whole genome shotgun (WGS) entry which is preliminary data.</text>
</comment>
<dbReference type="Proteomes" id="UP000029713">
    <property type="component" value="Unassembled WGS sequence"/>
</dbReference>
<dbReference type="EMBL" id="JPMX01000064">
    <property type="protein sequence ID" value="KGH45890.1"/>
    <property type="molecule type" value="Genomic_DNA"/>
</dbReference>